<reference evidence="2 3" key="1">
    <citation type="submission" date="2019-10" db="EMBL/GenBank/DDBJ databases">
        <title>Isolation and characterization of Methanoculleus sp. Wushi-C6 from a hot spring well.</title>
        <authorList>
            <person name="Chen S.-C."/>
            <person name="Lan Z.-H."/>
            <person name="You Y.-T."/>
            <person name="Lai M.-C."/>
        </authorList>
    </citation>
    <scope>NUCLEOTIDE SEQUENCE [LARGE SCALE GENOMIC DNA]</scope>
    <source>
        <strain evidence="2 3">Wushi-C6</strain>
    </source>
</reference>
<keyword evidence="3" id="KW-1185">Reference proteome</keyword>
<feature type="transmembrane region" description="Helical" evidence="1">
    <location>
        <begin position="98"/>
        <end position="117"/>
    </location>
</feature>
<keyword evidence="2" id="KW-0808">Transferase</keyword>
<dbReference type="EMBL" id="WBKO01000001">
    <property type="protein sequence ID" value="MDV2481454.1"/>
    <property type="molecule type" value="Genomic_DNA"/>
</dbReference>
<dbReference type="InterPro" id="IPR050879">
    <property type="entry name" value="Acyltransferase_3"/>
</dbReference>
<keyword evidence="1" id="KW-1133">Transmembrane helix</keyword>
<feature type="transmembrane region" description="Helical" evidence="1">
    <location>
        <begin position="162"/>
        <end position="181"/>
    </location>
</feature>
<dbReference type="Proteomes" id="UP001281203">
    <property type="component" value="Unassembled WGS sequence"/>
</dbReference>
<dbReference type="PANTHER" id="PTHR23028:SF53">
    <property type="entry name" value="ACYL_TRANSF_3 DOMAIN-CONTAINING PROTEIN"/>
    <property type="match status" value="1"/>
</dbReference>
<protein>
    <submittedName>
        <fullName evidence="2">Acyltransferase</fullName>
    </submittedName>
</protein>
<feature type="transmembrane region" description="Helical" evidence="1">
    <location>
        <begin position="28"/>
        <end position="46"/>
    </location>
</feature>
<evidence type="ECO:0000313" key="3">
    <source>
        <dbReference type="Proteomes" id="UP001281203"/>
    </source>
</evidence>
<sequence>MTTQHPGAAPVGGSIPGGAGRFSNNFDFLRFAAAAVIVVTHAYALRLGYVDVGLSDPVVLLGQGALAALLVTSGYLITASWESTASPRRFAWKRFLRVVPALIPEIVLTLFIIGPLMTSLPIGDYFGALFSPAGMATVPFFENGSAIGLFQQNPWTYVNGSLWTIPVEVAMYGVVAVIGIAGLLYRRGAIPALAAINLLLWLYWFDDPRMAKVRFTLYFLIGAYLYLQRERIAYRPAVAGGLLLLLGLAALTPYLAVAGVIAIPYLTIYAAHLPVPLLNTFGRAGDFSYGLYIYHYPLQQTIIQTTENSLSLPALCGLSFLATFALAFLSWHLVEKRAMALKKIAPADVFRAYRVRAEALLSAGGAWRYVARR</sequence>
<keyword evidence="1" id="KW-0812">Transmembrane</keyword>
<feature type="transmembrane region" description="Helical" evidence="1">
    <location>
        <begin position="188"/>
        <end position="205"/>
    </location>
</feature>
<keyword evidence="1" id="KW-0472">Membrane</keyword>
<feature type="transmembrane region" description="Helical" evidence="1">
    <location>
        <begin position="312"/>
        <end position="334"/>
    </location>
</feature>
<dbReference type="GO" id="GO:0016746">
    <property type="term" value="F:acyltransferase activity"/>
    <property type="evidence" value="ECO:0007669"/>
    <property type="project" value="UniProtKB-KW"/>
</dbReference>
<evidence type="ECO:0000313" key="2">
    <source>
        <dbReference type="EMBL" id="MDV2481454.1"/>
    </source>
</evidence>
<accession>A0ABU3X070</accession>
<organism evidence="2 3">
    <name type="scientific">Methanoculleus caldifontis</name>
    <dbReference type="NCBI Taxonomy" id="2651577"/>
    <lineage>
        <taxon>Archaea</taxon>
        <taxon>Methanobacteriati</taxon>
        <taxon>Methanobacteriota</taxon>
        <taxon>Stenosarchaea group</taxon>
        <taxon>Methanomicrobia</taxon>
        <taxon>Methanomicrobiales</taxon>
        <taxon>Methanomicrobiaceae</taxon>
        <taxon>Methanoculleus</taxon>
    </lineage>
</organism>
<name>A0ABU3X070_9EURY</name>
<feature type="transmembrane region" description="Helical" evidence="1">
    <location>
        <begin position="58"/>
        <end position="77"/>
    </location>
</feature>
<feature type="transmembrane region" description="Helical" evidence="1">
    <location>
        <begin position="239"/>
        <end position="266"/>
    </location>
</feature>
<evidence type="ECO:0000256" key="1">
    <source>
        <dbReference type="SAM" id="Phobius"/>
    </source>
</evidence>
<gene>
    <name evidence="2" type="ORF">F8E02_05435</name>
</gene>
<dbReference type="RefSeq" id="WP_317064473.1">
    <property type="nucleotide sequence ID" value="NZ_WBKO01000001.1"/>
</dbReference>
<comment type="caution">
    <text evidence="2">The sequence shown here is derived from an EMBL/GenBank/DDBJ whole genome shotgun (WGS) entry which is preliminary data.</text>
</comment>
<proteinExistence type="predicted"/>
<keyword evidence="2" id="KW-0012">Acyltransferase</keyword>
<dbReference type="PANTHER" id="PTHR23028">
    <property type="entry name" value="ACETYLTRANSFERASE"/>
    <property type="match status" value="1"/>
</dbReference>